<organism evidence="1 2">
    <name type="scientific">Vibrio alfacsensis</name>
    <dbReference type="NCBI Taxonomy" id="1074311"/>
    <lineage>
        <taxon>Bacteria</taxon>
        <taxon>Pseudomonadati</taxon>
        <taxon>Pseudomonadota</taxon>
        <taxon>Gammaproteobacteria</taxon>
        <taxon>Vibrionales</taxon>
        <taxon>Vibrionaceae</taxon>
        <taxon>Vibrio</taxon>
    </lineage>
</organism>
<gene>
    <name evidence="1" type="ORF">D1115_01980</name>
</gene>
<name>A0ABN5PAZ4_9VIBR</name>
<sequence length="116" mass="13431">MLPGLAYASQCGSVKGQNNFTISFDVEGDDEYQALNLDQGSHGYVLWYTGNKKNNTERYDYLFNEQELVDDDNYNIKITHLNDSNLLSYYRKTESATNYELVKPKCRSKAWTISDY</sequence>
<proteinExistence type="predicted"/>
<reference evidence="1 2" key="1">
    <citation type="submission" date="2018-08" db="EMBL/GenBank/DDBJ databases">
        <title>Genomic taxonomy of the Vibrionaceae family.</title>
        <authorList>
            <person name="Gomez-Gil B."/>
            <person name="Tanaka M."/>
            <person name="Sawabe T."/>
            <person name="Enciso-Ibarra K."/>
        </authorList>
    </citation>
    <scope>NUCLEOTIDE SEQUENCE [LARGE SCALE GENOMIC DNA]</scope>
    <source>
        <strain evidence="1 2">CAIM 1831</strain>
    </source>
</reference>
<protein>
    <submittedName>
        <fullName evidence="1">Uncharacterized protein</fullName>
    </submittedName>
</protein>
<dbReference type="EMBL" id="CP032093">
    <property type="protein sequence ID" value="AXY00195.1"/>
    <property type="molecule type" value="Genomic_DNA"/>
</dbReference>
<dbReference type="Proteomes" id="UP000262832">
    <property type="component" value="Chromosome I"/>
</dbReference>
<evidence type="ECO:0000313" key="1">
    <source>
        <dbReference type="EMBL" id="AXY00195.1"/>
    </source>
</evidence>
<accession>A0ABN5PAZ4</accession>
<dbReference type="RefSeq" id="WP_128810061.1">
    <property type="nucleotide sequence ID" value="NZ_CP032093.1"/>
</dbReference>
<keyword evidence="2" id="KW-1185">Reference proteome</keyword>
<evidence type="ECO:0000313" key="2">
    <source>
        <dbReference type="Proteomes" id="UP000262832"/>
    </source>
</evidence>